<feature type="domain" description="CBS" evidence="3">
    <location>
        <begin position="10"/>
        <end position="69"/>
    </location>
</feature>
<dbReference type="KEGG" id="fbl:Fbal_1442"/>
<dbReference type="Proteomes" id="UP000006683">
    <property type="component" value="Chromosome"/>
</dbReference>
<evidence type="ECO:0000256" key="1">
    <source>
        <dbReference type="ARBA" id="ARBA00023122"/>
    </source>
</evidence>
<dbReference type="InterPro" id="IPR000644">
    <property type="entry name" value="CBS_dom"/>
</dbReference>
<dbReference type="PANTHER" id="PTHR43080:SF26">
    <property type="entry name" value="REGULATORY PROTEIN"/>
    <property type="match status" value="1"/>
</dbReference>
<sequence length="138" mass="15106">MESVKVIDYMERHPVKLTPDTPLSSAVEMLLSKGQAGAPVVDAESHLLGFISEQDCLAKLLESSYHCDLTAKVEDVMRTDVLSTTPDDSVLSLAEMMLGQKPKIYPVVESGRVVGIIDRSRVLQAIGTHLKVCFRHAV</sequence>
<evidence type="ECO:0000313" key="4">
    <source>
        <dbReference type="EMBL" id="ADN75646.1"/>
    </source>
</evidence>
<dbReference type="InterPro" id="IPR044729">
    <property type="entry name" value="CBS_bac"/>
</dbReference>
<evidence type="ECO:0000259" key="3">
    <source>
        <dbReference type="PROSITE" id="PS51371"/>
    </source>
</evidence>
<dbReference type="GeneID" id="67181659"/>
<dbReference type="RefSeq" id="WP_013344952.1">
    <property type="nucleotide sequence ID" value="NC_014541.1"/>
</dbReference>
<evidence type="ECO:0000256" key="2">
    <source>
        <dbReference type="PROSITE-ProRule" id="PRU00703"/>
    </source>
</evidence>
<dbReference type="HOGENOM" id="CLU_040681_9_2_6"/>
<dbReference type="CDD" id="cd04629">
    <property type="entry name" value="CBS_pair_bac"/>
    <property type="match status" value="1"/>
</dbReference>
<dbReference type="Gene3D" id="3.10.580.10">
    <property type="entry name" value="CBS-domain"/>
    <property type="match status" value="1"/>
</dbReference>
<dbReference type="SMART" id="SM00116">
    <property type="entry name" value="CBS"/>
    <property type="match status" value="2"/>
</dbReference>
<dbReference type="Pfam" id="PF00571">
    <property type="entry name" value="CBS"/>
    <property type="match status" value="2"/>
</dbReference>
<protein>
    <submittedName>
        <fullName evidence="4">Putative signal transduction protein with CBS domains</fullName>
    </submittedName>
</protein>
<dbReference type="eggNOG" id="COG0517">
    <property type="taxonomic scope" value="Bacteria"/>
</dbReference>
<dbReference type="PROSITE" id="PS51371">
    <property type="entry name" value="CBS"/>
    <property type="match status" value="2"/>
</dbReference>
<name>E1SNG2_FERBD</name>
<evidence type="ECO:0000313" key="5">
    <source>
        <dbReference type="Proteomes" id="UP000006683"/>
    </source>
</evidence>
<dbReference type="AlphaFoldDB" id="E1SNG2"/>
<dbReference type="EMBL" id="CP002209">
    <property type="protein sequence ID" value="ADN75646.1"/>
    <property type="molecule type" value="Genomic_DNA"/>
</dbReference>
<feature type="domain" description="CBS" evidence="3">
    <location>
        <begin position="77"/>
        <end position="132"/>
    </location>
</feature>
<keyword evidence="1 2" id="KW-0129">CBS domain</keyword>
<organism evidence="4 5">
    <name type="scientific">Ferrimonas balearica (strain DSM 9799 / CCM 4581 / KCTC 23876 / PAT)</name>
    <dbReference type="NCBI Taxonomy" id="550540"/>
    <lineage>
        <taxon>Bacteria</taxon>
        <taxon>Pseudomonadati</taxon>
        <taxon>Pseudomonadota</taxon>
        <taxon>Gammaproteobacteria</taxon>
        <taxon>Alteromonadales</taxon>
        <taxon>Ferrimonadaceae</taxon>
        <taxon>Ferrimonas</taxon>
    </lineage>
</organism>
<dbReference type="PANTHER" id="PTHR43080">
    <property type="entry name" value="CBS DOMAIN-CONTAINING PROTEIN CBSX3, MITOCHONDRIAL"/>
    <property type="match status" value="1"/>
</dbReference>
<dbReference type="InterPro" id="IPR051257">
    <property type="entry name" value="Diverse_CBS-Domain"/>
</dbReference>
<accession>E1SNG2</accession>
<proteinExistence type="predicted"/>
<dbReference type="InterPro" id="IPR046342">
    <property type="entry name" value="CBS_dom_sf"/>
</dbReference>
<dbReference type="OrthoDB" id="9790355at2"/>
<reference evidence="4 5" key="1">
    <citation type="journal article" date="2010" name="Stand. Genomic Sci.">
        <title>Complete genome sequence of Ferrimonas balearica type strain (PAT).</title>
        <authorList>
            <person name="Nolan M."/>
            <person name="Sikorski J."/>
            <person name="Davenport K."/>
            <person name="Lucas S."/>
            <person name="Glavina Del Rio T."/>
            <person name="Tice H."/>
            <person name="Cheng J."/>
            <person name="Goodwin L."/>
            <person name="Pitluck S."/>
            <person name="Liolios K."/>
            <person name="Ivanova N."/>
            <person name="Mavromatis K."/>
            <person name="Ovchinnikova G."/>
            <person name="Pati A."/>
            <person name="Chen A."/>
            <person name="Palaniappan K."/>
            <person name="Land M."/>
            <person name="Hauser L."/>
            <person name="Chang Y."/>
            <person name="Jeffries C."/>
            <person name="Tapia R."/>
            <person name="Brettin T."/>
            <person name="Detter J."/>
            <person name="Han C."/>
            <person name="Yasawong M."/>
            <person name="Rohde M."/>
            <person name="Tindall B."/>
            <person name="Goker M."/>
            <person name="Woyke T."/>
            <person name="Bristow J."/>
            <person name="Eisen J."/>
            <person name="Markowitz V."/>
            <person name="Hugenholtz P."/>
            <person name="Kyrpides N."/>
            <person name="Klenk H."/>
            <person name="Lapidus A."/>
        </authorList>
    </citation>
    <scope>NUCLEOTIDE SEQUENCE [LARGE SCALE GENOMIC DNA]</scope>
    <source>
        <strain evidence="5">DSM 9799 / CCM 4581 / KCTC 23876 / PAT</strain>
    </source>
</reference>
<gene>
    <name evidence="4" type="ordered locus">Fbal_1442</name>
</gene>
<dbReference type="SUPFAM" id="SSF54631">
    <property type="entry name" value="CBS-domain pair"/>
    <property type="match status" value="1"/>
</dbReference>
<dbReference type="STRING" id="550540.Fbal_1442"/>
<keyword evidence="5" id="KW-1185">Reference proteome</keyword>